<evidence type="ECO:0000313" key="3">
    <source>
        <dbReference type="Proteomes" id="UP000030762"/>
    </source>
</evidence>
<sequence>MVMAEAPLKASSVRQLPELPARDSMDVLQKVHGFYEVKNEDDLRQCMEGLNALFSRAIDLEMDVEAAPRKPAPRIKKAPRPATTPRSPRSTAYLDRAAEILAATDSNALFPLLQSPDMQHALNVTGIRPEDLVAKAQEDFIKERDRAWRVPSEVAAMRFKHYEKSRKSSVALLLQVAESQEVPQSDDAKDFDRELDHERRLLEEMIRGRLRYEKVLEREAEVIRRKRAKFLVQENGVFQRRGDAPPAFKDHVHAERSEANRLKMERVRAQRQLLEQTKQENADARRRYEQSRAAQTKKEKDDQLKLKRVLGDERERKRLQVVEDARELDRQRRECIELALHEREAHLEATRKRALHSNMLANERKRLAQHAREVTVQRAKNIQSFKTNEASKKLHATTERVDNLKEIRRAILQERNRIHVLTRSRKAHCKSLRDEIDVLPGPGEYSVRWADHTRGGYIGHAVATETVPHTPGPGAYDELSSIADAMRTSGHAFPKSRSLETLEGPPTPGPGQYMDPLRPHKALGPSFPLATITPFDLSLRHAAELPAPCDYSATTAVPSHSKATKVFKRSLHAMTTSYLHACQGAGEVMIDKDVRALEAEPPE</sequence>
<dbReference type="STRING" id="1156394.T0QKM2"/>
<dbReference type="InterPro" id="IPR010736">
    <property type="entry name" value="SHIPPO-rpt"/>
</dbReference>
<dbReference type="OrthoDB" id="78542at2759"/>
<feature type="region of interest" description="Disordered" evidence="1">
    <location>
        <begin position="68"/>
        <end position="90"/>
    </location>
</feature>
<dbReference type="InParanoid" id="T0QKM2"/>
<keyword evidence="3" id="KW-1185">Reference proteome</keyword>
<dbReference type="Proteomes" id="UP000030762">
    <property type="component" value="Unassembled WGS sequence"/>
</dbReference>
<dbReference type="OMA" id="AMRFKHY"/>
<protein>
    <submittedName>
        <fullName evidence="2">Uncharacterized protein</fullName>
    </submittedName>
</protein>
<dbReference type="GeneID" id="19945001"/>
<name>T0QKM2_SAPDV</name>
<evidence type="ECO:0000256" key="1">
    <source>
        <dbReference type="SAM" id="MobiDB-lite"/>
    </source>
</evidence>
<dbReference type="AlphaFoldDB" id="T0QKM2"/>
<evidence type="ECO:0000313" key="2">
    <source>
        <dbReference type="EMBL" id="EQC38569.1"/>
    </source>
</evidence>
<dbReference type="VEuPathDB" id="FungiDB:SDRG_04274"/>
<gene>
    <name evidence="2" type="ORF">SDRG_04274</name>
</gene>
<dbReference type="RefSeq" id="XP_008608161.1">
    <property type="nucleotide sequence ID" value="XM_008609939.1"/>
</dbReference>
<reference evidence="2 3" key="1">
    <citation type="submission" date="2012-04" db="EMBL/GenBank/DDBJ databases">
        <title>The Genome Sequence of Saprolegnia declina VS20.</title>
        <authorList>
            <consortium name="The Broad Institute Genome Sequencing Platform"/>
            <person name="Russ C."/>
            <person name="Nusbaum C."/>
            <person name="Tyler B."/>
            <person name="van West P."/>
            <person name="Dieguez-Uribeondo J."/>
            <person name="de Bruijn I."/>
            <person name="Tripathy S."/>
            <person name="Jiang R."/>
            <person name="Young S.K."/>
            <person name="Zeng Q."/>
            <person name="Gargeya S."/>
            <person name="Fitzgerald M."/>
            <person name="Haas B."/>
            <person name="Abouelleil A."/>
            <person name="Alvarado L."/>
            <person name="Arachchi H.M."/>
            <person name="Berlin A."/>
            <person name="Chapman S.B."/>
            <person name="Goldberg J."/>
            <person name="Griggs A."/>
            <person name="Gujja S."/>
            <person name="Hansen M."/>
            <person name="Howarth C."/>
            <person name="Imamovic A."/>
            <person name="Larimer J."/>
            <person name="McCowen C."/>
            <person name="Montmayeur A."/>
            <person name="Murphy C."/>
            <person name="Neiman D."/>
            <person name="Pearson M."/>
            <person name="Priest M."/>
            <person name="Roberts A."/>
            <person name="Saif S."/>
            <person name="Shea T."/>
            <person name="Sisk P."/>
            <person name="Sykes S."/>
            <person name="Wortman J."/>
            <person name="Nusbaum C."/>
            <person name="Birren B."/>
        </authorList>
    </citation>
    <scope>NUCLEOTIDE SEQUENCE [LARGE SCALE GENOMIC DNA]</scope>
    <source>
        <strain evidence="2 3">VS20</strain>
    </source>
</reference>
<organism evidence="2 3">
    <name type="scientific">Saprolegnia diclina (strain VS20)</name>
    <dbReference type="NCBI Taxonomy" id="1156394"/>
    <lineage>
        <taxon>Eukaryota</taxon>
        <taxon>Sar</taxon>
        <taxon>Stramenopiles</taxon>
        <taxon>Oomycota</taxon>
        <taxon>Saprolegniomycetes</taxon>
        <taxon>Saprolegniales</taxon>
        <taxon>Saprolegniaceae</taxon>
        <taxon>Saprolegnia</taxon>
    </lineage>
</organism>
<proteinExistence type="predicted"/>
<dbReference type="Pfam" id="PF07004">
    <property type="entry name" value="SHIPPO-rpt"/>
    <property type="match status" value="1"/>
</dbReference>
<feature type="region of interest" description="Disordered" evidence="1">
    <location>
        <begin position="275"/>
        <end position="304"/>
    </location>
</feature>
<feature type="compositionally biased region" description="Basic and acidic residues" evidence="1">
    <location>
        <begin position="277"/>
        <end position="304"/>
    </location>
</feature>
<dbReference type="EMBL" id="JH767141">
    <property type="protein sequence ID" value="EQC38569.1"/>
    <property type="molecule type" value="Genomic_DNA"/>
</dbReference>
<accession>T0QKM2</accession>
<feature type="compositionally biased region" description="Low complexity" evidence="1">
    <location>
        <begin position="80"/>
        <end position="90"/>
    </location>
</feature>